<evidence type="ECO:0000256" key="3">
    <source>
        <dbReference type="ARBA" id="ARBA00023242"/>
    </source>
</evidence>
<dbReference type="Gene3D" id="2.80.10.50">
    <property type="match status" value="1"/>
</dbReference>
<dbReference type="STRING" id="535722.E4V362"/>
<dbReference type="InterPro" id="IPR010414">
    <property type="entry name" value="FRG1"/>
</dbReference>
<dbReference type="OMA" id="ACDVNGK"/>
<dbReference type="PANTHER" id="PTHR12928">
    <property type="entry name" value="FRG1 PROTEIN"/>
    <property type="match status" value="1"/>
</dbReference>
<dbReference type="RefSeq" id="XP_003170199.1">
    <property type="nucleotide sequence ID" value="XM_003170151.1"/>
</dbReference>
<dbReference type="PANTHER" id="PTHR12928:SF0">
    <property type="entry name" value="FSHD REGION GENE 1"/>
    <property type="match status" value="1"/>
</dbReference>
<keyword evidence="6" id="KW-1185">Reference proteome</keyword>
<dbReference type="GO" id="GO:0071013">
    <property type="term" value="C:catalytic step 2 spliceosome"/>
    <property type="evidence" value="ECO:0007669"/>
    <property type="project" value="TreeGrafter"/>
</dbReference>
<dbReference type="HOGENOM" id="CLU_062276_2_0_1"/>
<evidence type="ECO:0008006" key="7">
    <source>
        <dbReference type="Google" id="ProtNLM"/>
    </source>
</evidence>
<gene>
    <name evidence="5" type="ORF">MGYG_07443</name>
</gene>
<evidence type="ECO:0000256" key="1">
    <source>
        <dbReference type="ARBA" id="ARBA00004604"/>
    </source>
</evidence>
<dbReference type="Proteomes" id="UP000002669">
    <property type="component" value="Unassembled WGS sequence"/>
</dbReference>
<sequence>MEPTVKPDIRYSGAEAAVRAASDIYMFTLNLSYQPKPVRLDVLLESRVTVNWITMVKPLSFKGDKKTKKRKRQADDNEGRAIGEPSNTLAADREAAPDEDGQNWVSADVPAEIAGPVLLVLPSTPPSCIACDVNGKVFASELENIVEGNPSTAEPHDVRQVWVATKVVGSEGVSFKGHHGRYLSCDKYGILSANASAISALESFIPIICPGSPGMISLQICGGDIEAYVSSKESLSSAPSKASVEIRGDATEISFNTSLRVRMQARFKPKTKSAAAKESKALEKISRKELEEAVGRRLDDDEVKRLRRARREGNYHEEILDVRVKGKHDKFA</sequence>
<protein>
    <recommendedName>
        <fullName evidence="7">FRG1</fullName>
    </recommendedName>
</protein>
<dbReference type="CDD" id="cd23339">
    <property type="entry name" value="beta-trefoil_FSCN_fungal_FRG1-like"/>
    <property type="match status" value="1"/>
</dbReference>
<name>E4V362_ARTGP</name>
<comment type="similarity">
    <text evidence="2">Belongs to the FRG1 family.</text>
</comment>
<dbReference type="GO" id="GO:0005730">
    <property type="term" value="C:nucleolus"/>
    <property type="evidence" value="ECO:0007669"/>
    <property type="project" value="UniProtKB-SubCell"/>
</dbReference>
<evidence type="ECO:0000313" key="6">
    <source>
        <dbReference type="Proteomes" id="UP000002669"/>
    </source>
</evidence>
<dbReference type="AlphaFoldDB" id="E4V362"/>
<dbReference type="VEuPathDB" id="FungiDB:MGYG_07443"/>
<dbReference type="EMBL" id="DS989828">
    <property type="protein sequence ID" value="EFR04436.1"/>
    <property type="molecule type" value="Genomic_DNA"/>
</dbReference>
<comment type="subcellular location">
    <subcellularLocation>
        <location evidence="1">Nucleus</location>
        <location evidence="1">Nucleolus</location>
    </subcellularLocation>
</comment>
<dbReference type="GeneID" id="10025438"/>
<dbReference type="InParanoid" id="E4V362"/>
<accession>E4V362</accession>
<reference evidence="6" key="1">
    <citation type="journal article" date="2012" name="MBio">
        <title>Comparative genome analysis of Trichophyton rubrum and related dermatophytes reveals candidate genes involved in infection.</title>
        <authorList>
            <person name="Martinez D.A."/>
            <person name="Oliver B.G."/>
            <person name="Graeser Y."/>
            <person name="Goldberg J.M."/>
            <person name="Li W."/>
            <person name="Martinez-Rossi N.M."/>
            <person name="Monod M."/>
            <person name="Shelest E."/>
            <person name="Barton R.C."/>
            <person name="Birch E."/>
            <person name="Brakhage A.A."/>
            <person name="Chen Z."/>
            <person name="Gurr S.J."/>
            <person name="Heiman D."/>
            <person name="Heitman J."/>
            <person name="Kosti I."/>
            <person name="Rossi A."/>
            <person name="Saif S."/>
            <person name="Samalova M."/>
            <person name="Saunders C.W."/>
            <person name="Shea T."/>
            <person name="Summerbell R.C."/>
            <person name="Xu J."/>
            <person name="Young S."/>
            <person name="Zeng Q."/>
            <person name="Birren B.W."/>
            <person name="Cuomo C.A."/>
            <person name="White T.C."/>
        </authorList>
    </citation>
    <scope>NUCLEOTIDE SEQUENCE [LARGE SCALE GENOMIC DNA]</scope>
    <source>
        <strain evidence="6">ATCC MYA-4604 / CBS 118893</strain>
    </source>
</reference>
<keyword evidence="3" id="KW-0539">Nucleus</keyword>
<dbReference type="InterPro" id="IPR008999">
    <property type="entry name" value="Actin-crosslinking"/>
</dbReference>
<dbReference type="SUPFAM" id="SSF50405">
    <property type="entry name" value="Actin-crosslinking proteins"/>
    <property type="match status" value="1"/>
</dbReference>
<evidence type="ECO:0000256" key="4">
    <source>
        <dbReference type="SAM" id="MobiDB-lite"/>
    </source>
</evidence>
<dbReference type="eggNOG" id="KOG3962">
    <property type="taxonomic scope" value="Eukaryota"/>
</dbReference>
<proteinExistence type="inferred from homology"/>
<evidence type="ECO:0000313" key="5">
    <source>
        <dbReference type="EMBL" id="EFR04436.1"/>
    </source>
</evidence>
<dbReference type="Pfam" id="PF06229">
    <property type="entry name" value="FRG1"/>
    <property type="match status" value="1"/>
</dbReference>
<dbReference type="OrthoDB" id="5539371at2759"/>
<dbReference type="GO" id="GO:0051015">
    <property type="term" value="F:actin filament binding"/>
    <property type="evidence" value="ECO:0007669"/>
    <property type="project" value="TreeGrafter"/>
</dbReference>
<evidence type="ECO:0000256" key="2">
    <source>
        <dbReference type="ARBA" id="ARBA00010878"/>
    </source>
</evidence>
<feature type="region of interest" description="Disordered" evidence="4">
    <location>
        <begin position="64"/>
        <end position="102"/>
    </location>
</feature>
<organism evidence="6">
    <name type="scientific">Arthroderma gypseum (strain ATCC MYA-4604 / CBS 118893)</name>
    <name type="common">Microsporum gypseum</name>
    <dbReference type="NCBI Taxonomy" id="535722"/>
    <lineage>
        <taxon>Eukaryota</taxon>
        <taxon>Fungi</taxon>
        <taxon>Dikarya</taxon>
        <taxon>Ascomycota</taxon>
        <taxon>Pezizomycotina</taxon>
        <taxon>Eurotiomycetes</taxon>
        <taxon>Eurotiomycetidae</taxon>
        <taxon>Onygenales</taxon>
        <taxon>Arthrodermataceae</taxon>
        <taxon>Nannizzia</taxon>
    </lineage>
</organism>